<dbReference type="AlphaFoldDB" id="A0A4Y2S9W9"/>
<evidence type="ECO:0000313" key="2">
    <source>
        <dbReference type="Proteomes" id="UP000499080"/>
    </source>
</evidence>
<comment type="caution">
    <text evidence="1">The sequence shown here is derived from an EMBL/GenBank/DDBJ whole genome shotgun (WGS) entry which is preliminary data.</text>
</comment>
<gene>
    <name evidence="1" type="ORF">AVEN_211112_1</name>
</gene>
<accession>A0A4Y2S9W9</accession>
<keyword evidence="2" id="KW-1185">Reference proteome</keyword>
<dbReference type="EMBL" id="BGPR01020206">
    <property type="protein sequence ID" value="GBN84060.1"/>
    <property type="molecule type" value="Genomic_DNA"/>
</dbReference>
<name>A0A4Y2S9W9_ARAVE</name>
<protein>
    <submittedName>
        <fullName evidence="1">Uncharacterized protein</fullName>
    </submittedName>
</protein>
<dbReference type="Proteomes" id="UP000499080">
    <property type="component" value="Unassembled WGS sequence"/>
</dbReference>
<sequence length="93" mass="10637">MLALPSQESHITYPIAYPVPYRQEGIGYRLYRIQKYEVKVSGTSTYQYQLVPDTAKPCINPTLANMICVAEFWPNIRFSAKSLFVTSLPLNHP</sequence>
<evidence type="ECO:0000313" key="1">
    <source>
        <dbReference type="EMBL" id="GBN84060.1"/>
    </source>
</evidence>
<proteinExistence type="predicted"/>
<organism evidence="1 2">
    <name type="scientific">Araneus ventricosus</name>
    <name type="common">Orbweaver spider</name>
    <name type="synonym">Epeira ventricosa</name>
    <dbReference type="NCBI Taxonomy" id="182803"/>
    <lineage>
        <taxon>Eukaryota</taxon>
        <taxon>Metazoa</taxon>
        <taxon>Ecdysozoa</taxon>
        <taxon>Arthropoda</taxon>
        <taxon>Chelicerata</taxon>
        <taxon>Arachnida</taxon>
        <taxon>Araneae</taxon>
        <taxon>Araneomorphae</taxon>
        <taxon>Entelegynae</taxon>
        <taxon>Araneoidea</taxon>
        <taxon>Araneidae</taxon>
        <taxon>Araneus</taxon>
    </lineage>
</organism>
<reference evidence="1 2" key="1">
    <citation type="journal article" date="2019" name="Sci. Rep.">
        <title>Orb-weaving spider Araneus ventricosus genome elucidates the spidroin gene catalogue.</title>
        <authorList>
            <person name="Kono N."/>
            <person name="Nakamura H."/>
            <person name="Ohtoshi R."/>
            <person name="Moran D.A.P."/>
            <person name="Shinohara A."/>
            <person name="Yoshida Y."/>
            <person name="Fujiwara M."/>
            <person name="Mori M."/>
            <person name="Tomita M."/>
            <person name="Arakawa K."/>
        </authorList>
    </citation>
    <scope>NUCLEOTIDE SEQUENCE [LARGE SCALE GENOMIC DNA]</scope>
</reference>